<dbReference type="Proteomes" id="UP000003875">
    <property type="component" value="Unassembled WGS sequence"/>
</dbReference>
<proteinExistence type="predicted"/>
<dbReference type="AlphaFoldDB" id="C0BRX9"/>
<reference evidence="1 2" key="1">
    <citation type="submission" date="2009-02" db="EMBL/GenBank/DDBJ databases">
        <title>Draft genome sequence of Bifidobacterium pseudocatenulatum (DSM 20438).</title>
        <authorList>
            <person name="Sudarsanam P."/>
            <person name="Ley R."/>
            <person name="Guruge J."/>
            <person name="Turnbaugh P.J."/>
            <person name="Mahowald M."/>
            <person name="Liep D."/>
            <person name="Gordon J."/>
        </authorList>
    </citation>
    <scope>NUCLEOTIDE SEQUENCE [LARGE SCALE GENOMIC DNA]</scope>
    <source>
        <strain evidence="1 2">DSM 20438</strain>
    </source>
</reference>
<dbReference type="EMBL" id="ABXX02000002">
    <property type="protein sequence ID" value="EEG71423.1"/>
    <property type="molecule type" value="Genomic_DNA"/>
</dbReference>
<organism evidence="1 2">
    <name type="scientific">Bifidobacterium pseudocatenulatum DSM 20438 = JCM 1200 = LMG 10505</name>
    <dbReference type="NCBI Taxonomy" id="547043"/>
    <lineage>
        <taxon>Bacteria</taxon>
        <taxon>Bacillati</taxon>
        <taxon>Actinomycetota</taxon>
        <taxon>Actinomycetes</taxon>
        <taxon>Bifidobacteriales</taxon>
        <taxon>Bifidobacteriaceae</taxon>
        <taxon>Bifidobacterium</taxon>
    </lineage>
</organism>
<sequence>MRKREIAEKPAPLHTAVCATLRTAVCRYRNMLSTVSLNGEPVEYDGARQYNLR</sequence>
<protein>
    <submittedName>
        <fullName evidence="1">Uncharacterized protein</fullName>
    </submittedName>
</protein>
<evidence type="ECO:0000313" key="2">
    <source>
        <dbReference type="Proteomes" id="UP000003875"/>
    </source>
</evidence>
<comment type="caution">
    <text evidence="1">The sequence shown here is derived from an EMBL/GenBank/DDBJ whole genome shotgun (WGS) entry which is preliminary data.</text>
</comment>
<evidence type="ECO:0000313" key="1">
    <source>
        <dbReference type="EMBL" id="EEG71423.1"/>
    </source>
</evidence>
<reference evidence="1 2" key="2">
    <citation type="submission" date="2009-02" db="EMBL/GenBank/DDBJ databases">
        <authorList>
            <person name="Fulton L."/>
            <person name="Clifton S."/>
            <person name="Fulton B."/>
            <person name="Xu J."/>
            <person name="Minx P."/>
            <person name="Pepin K.H."/>
            <person name="Johnson M."/>
            <person name="Bhonagiri V."/>
            <person name="Nash W.E."/>
            <person name="Mardis E.R."/>
            <person name="Wilson R.K."/>
        </authorList>
    </citation>
    <scope>NUCLEOTIDE SEQUENCE [LARGE SCALE GENOMIC DNA]</scope>
    <source>
        <strain evidence="1 2">DSM 20438</strain>
    </source>
</reference>
<accession>C0BRX9</accession>
<gene>
    <name evidence="1" type="ORF">BIFPSEUDO_03393</name>
</gene>
<name>C0BRX9_BIFPS</name>